<evidence type="ECO:0000313" key="3">
    <source>
        <dbReference type="EMBL" id="CAB4816425.1"/>
    </source>
</evidence>
<dbReference type="EMBL" id="CAFAHD010000006">
    <property type="protein sequence ID" value="CAB4837123.1"/>
    <property type="molecule type" value="Genomic_DNA"/>
</dbReference>
<evidence type="ECO:0000313" key="7">
    <source>
        <dbReference type="EMBL" id="CAB5018735.1"/>
    </source>
</evidence>
<dbReference type="AlphaFoldDB" id="A0A6J7QP73"/>
<dbReference type="EMBL" id="CAEZXD010000003">
    <property type="protein sequence ID" value="CAB4668479.1"/>
    <property type="molecule type" value="Genomic_DNA"/>
</dbReference>
<evidence type="ECO:0000313" key="1">
    <source>
        <dbReference type="EMBL" id="CAB4668479.1"/>
    </source>
</evidence>
<dbReference type="EMBL" id="CAFBNU010000002">
    <property type="protein sequence ID" value="CAB4960611.1"/>
    <property type="molecule type" value="Genomic_DNA"/>
</dbReference>
<organism evidence="7">
    <name type="scientific">freshwater metagenome</name>
    <dbReference type="NCBI Taxonomy" id="449393"/>
    <lineage>
        <taxon>unclassified sequences</taxon>
        <taxon>metagenomes</taxon>
        <taxon>ecological metagenomes</taxon>
    </lineage>
</organism>
<proteinExistence type="predicted"/>
<evidence type="ECO:0000313" key="4">
    <source>
        <dbReference type="EMBL" id="CAB4837123.1"/>
    </source>
</evidence>
<evidence type="ECO:0000313" key="2">
    <source>
        <dbReference type="EMBL" id="CAB4704675.1"/>
    </source>
</evidence>
<reference evidence="7" key="1">
    <citation type="submission" date="2020-05" db="EMBL/GenBank/DDBJ databases">
        <authorList>
            <person name="Chiriac C."/>
            <person name="Salcher M."/>
            <person name="Ghai R."/>
            <person name="Kavagutti S V."/>
        </authorList>
    </citation>
    <scope>NUCLEOTIDE SEQUENCE</scope>
</reference>
<protein>
    <submittedName>
        <fullName evidence="7">Unannotated protein</fullName>
    </submittedName>
</protein>
<accession>A0A6J7QP73</accession>
<dbReference type="EMBL" id="CAEZYD010000003">
    <property type="protein sequence ID" value="CAB4704675.1"/>
    <property type="molecule type" value="Genomic_DNA"/>
</dbReference>
<dbReference type="EMBL" id="CAFBMA010000002">
    <property type="protein sequence ID" value="CAB4890121.1"/>
    <property type="molecule type" value="Genomic_DNA"/>
</dbReference>
<name>A0A6J7QP73_9ZZZZ</name>
<evidence type="ECO:0000313" key="5">
    <source>
        <dbReference type="EMBL" id="CAB4890121.1"/>
    </source>
</evidence>
<sequence>MSSSTNIQGDVTFARIGERDRLAPGLLILLTVYTTKKDF</sequence>
<dbReference type="EMBL" id="CAFBPT010000001">
    <property type="protein sequence ID" value="CAB5018735.1"/>
    <property type="molecule type" value="Genomic_DNA"/>
</dbReference>
<dbReference type="EMBL" id="CAFAAZ010000003">
    <property type="protein sequence ID" value="CAB4816425.1"/>
    <property type="molecule type" value="Genomic_DNA"/>
</dbReference>
<evidence type="ECO:0000313" key="6">
    <source>
        <dbReference type="EMBL" id="CAB4960611.1"/>
    </source>
</evidence>
<gene>
    <name evidence="1" type="ORF">UFOPK2343_00216</name>
    <name evidence="2" type="ORF">UFOPK2652_00406</name>
    <name evidence="3" type="ORF">UFOPK3128_00460</name>
    <name evidence="4" type="ORF">UFOPK3227_00132</name>
    <name evidence="5" type="ORF">UFOPK3511_00313</name>
    <name evidence="6" type="ORF">UFOPK3880_00263</name>
    <name evidence="7" type="ORF">UFOPK4146_00114</name>
</gene>